<keyword evidence="1" id="KW-1185">Reference proteome</keyword>
<protein>
    <submittedName>
        <fullName evidence="2">Protein kinase domain-containing protein</fullName>
    </submittedName>
</protein>
<sequence>MALSSVVCRYPAHFSKTRTDLPYSLSRTYGLDWSLALTISSSPDWWNQFDGFAFIGPPLGIGHPDQQFLPETALRLCLQTLQAIHDIHLCHFVHRNIHPKNFLFG</sequence>
<evidence type="ECO:0000313" key="1">
    <source>
        <dbReference type="Proteomes" id="UP000887574"/>
    </source>
</evidence>
<dbReference type="AlphaFoldDB" id="A0A915ESD4"/>
<evidence type="ECO:0000313" key="2">
    <source>
        <dbReference type="WBParaSite" id="jg8989"/>
    </source>
</evidence>
<organism evidence="1 2">
    <name type="scientific">Ditylenchus dipsaci</name>
    <dbReference type="NCBI Taxonomy" id="166011"/>
    <lineage>
        <taxon>Eukaryota</taxon>
        <taxon>Metazoa</taxon>
        <taxon>Ecdysozoa</taxon>
        <taxon>Nematoda</taxon>
        <taxon>Chromadorea</taxon>
        <taxon>Rhabditida</taxon>
        <taxon>Tylenchina</taxon>
        <taxon>Tylenchomorpha</taxon>
        <taxon>Sphaerularioidea</taxon>
        <taxon>Anguinidae</taxon>
        <taxon>Anguininae</taxon>
        <taxon>Ditylenchus</taxon>
    </lineage>
</organism>
<dbReference type="SUPFAM" id="SSF56112">
    <property type="entry name" value="Protein kinase-like (PK-like)"/>
    <property type="match status" value="1"/>
</dbReference>
<accession>A0A915ESD4</accession>
<name>A0A915ESD4_9BILA</name>
<reference evidence="2" key="1">
    <citation type="submission" date="2022-11" db="UniProtKB">
        <authorList>
            <consortium name="WormBaseParasite"/>
        </authorList>
    </citation>
    <scope>IDENTIFICATION</scope>
</reference>
<dbReference type="InterPro" id="IPR011009">
    <property type="entry name" value="Kinase-like_dom_sf"/>
</dbReference>
<proteinExistence type="predicted"/>
<dbReference type="Gene3D" id="1.10.510.10">
    <property type="entry name" value="Transferase(Phosphotransferase) domain 1"/>
    <property type="match status" value="1"/>
</dbReference>
<dbReference type="Proteomes" id="UP000887574">
    <property type="component" value="Unplaced"/>
</dbReference>
<dbReference type="WBParaSite" id="jg8989">
    <property type="protein sequence ID" value="jg8989"/>
    <property type="gene ID" value="jg8989"/>
</dbReference>